<evidence type="ECO:0000256" key="2">
    <source>
        <dbReference type="ARBA" id="ARBA00022692"/>
    </source>
</evidence>
<dbReference type="GO" id="GO:0022832">
    <property type="term" value="F:voltage-gated channel activity"/>
    <property type="evidence" value="ECO:0007669"/>
    <property type="project" value="InterPro"/>
</dbReference>
<feature type="domain" description="Ion transport" evidence="6">
    <location>
        <begin position="187"/>
        <end position="448"/>
    </location>
</feature>
<evidence type="ECO:0000259" key="6">
    <source>
        <dbReference type="Pfam" id="PF00520"/>
    </source>
</evidence>
<accession>A0A8S3YQU4</accession>
<sequence length="511" mass="58712">TNEGSSYFRSLLDSLISLLVLLTTANNPDVTMPAYSRNRFAAIFFILYLFVGVYCFMNMLLAVIYNQFRGYFLNSMQGSLLRRRLGVRAAFEVLLRKKSSIQGACSTADSGVGGGVIKAVVDKCLLPKHVKTALFEDLSGRESAMFSAAEFHELFSCLDKNTVKRQTPGVRWMKDPRLKMIQRVFIHRYFNFFGMGVAFVNLIVISVQLGAKYDASFRESHSTLRVVNFTFAIYYLLEQLVKFWAFGWRKYLADKGNIYDAVITSALIIGEVVSAILYGIPYFPKEMIMHSSSSVMWNMLRLVNILIMARMLKVIPYVKSMSVVAMVLLDLMKNMKSFAGILVVIIYAFAIFGMQLFQGTITYEAEFVNRSFVCGSYEQLEYWANNFNDFYASIIVLWNVMIVNNWQVFLEVFKNKTSPWSYLYFIAWWLLSVILVLNLFTALIMENFIMKWDQRHQLSEAATNSSSTYEGLTVTIQLNTVHSMFRDLLQEPPDTELLSLLNKHRYLRLDG</sequence>
<feature type="transmembrane region" description="Helical" evidence="5">
    <location>
        <begin position="338"/>
        <end position="357"/>
    </location>
</feature>
<dbReference type="Gene3D" id="1.10.287.70">
    <property type="match status" value="2"/>
</dbReference>
<feature type="transmembrane region" description="Helical" evidence="5">
    <location>
        <begin position="189"/>
        <end position="209"/>
    </location>
</feature>
<evidence type="ECO:0000256" key="3">
    <source>
        <dbReference type="ARBA" id="ARBA00022989"/>
    </source>
</evidence>
<proteinExistence type="predicted"/>
<keyword evidence="8" id="KW-1185">Reference proteome</keyword>
<dbReference type="InterPro" id="IPR028798">
    <property type="entry name" value="TPC2"/>
</dbReference>
<dbReference type="GO" id="GO:0075509">
    <property type="term" value="P:endocytosis involved in viral entry into host cell"/>
    <property type="evidence" value="ECO:0007669"/>
    <property type="project" value="TreeGrafter"/>
</dbReference>
<organism evidence="7 8">
    <name type="scientific">Candidula unifasciata</name>
    <dbReference type="NCBI Taxonomy" id="100452"/>
    <lineage>
        <taxon>Eukaryota</taxon>
        <taxon>Metazoa</taxon>
        <taxon>Spiralia</taxon>
        <taxon>Lophotrochozoa</taxon>
        <taxon>Mollusca</taxon>
        <taxon>Gastropoda</taxon>
        <taxon>Heterobranchia</taxon>
        <taxon>Euthyneura</taxon>
        <taxon>Panpulmonata</taxon>
        <taxon>Eupulmonata</taxon>
        <taxon>Stylommatophora</taxon>
        <taxon>Helicina</taxon>
        <taxon>Helicoidea</taxon>
        <taxon>Geomitridae</taxon>
        <taxon>Candidula</taxon>
    </lineage>
</organism>
<feature type="transmembrane region" description="Helical" evidence="5">
    <location>
        <begin position="300"/>
        <end position="318"/>
    </location>
</feature>
<feature type="transmembrane region" description="Helical" evidence="5">
    <location>
        <begin position="229"/>
        <end position="246"/>
    </location>
</feature>
<dbReference type="Pfam" id="PF00520">
    <property type="entry name" value="Ion_trans"/>
    <property type="match status" value="2"/>
</dbReference>
<feature type="transmembrane region" description="Helical" evidence="5">
    <location>
        <begin position="390"/>
        <end position="410"/>
    </location>
</feature>
<keyword evidence="2 5" id="KW-0812">Transmembrane</keyword>
<keyword evidence="4 5" id="KW-0472">Membrane</keyword>
<dbReference type="GO" id="GO:0005765">
    <property type="term" value="C:lysosomal membrane"/>
    <property type="evidence" value="ECO:0007669"/>
    <property type="project" value="InterPro"/>
</dbReference>
<evidence type="ECO:0000256" key="1">
    <source>
        <dbReference type="ARBA" id="ARBA00004141"/>
    </source>
</evidence>
<dbReference type="Proteomes" id="UP000678393">
    <property type="component" value="Unassembled WGS sequence"/>
</dbReference>
<feature type="transmembrane region" description="Helical" evidence="5">
    <location>
        <begin position="7"/>
        <end position="25"/>
    </location>
</feature>
<feature type="non-terminal residue" evidence="7">
    <location>
        <position position="1"/>
    </location>
</feature>
<evidence type="ECO:0000313" key="8">
    <source>
        <dbReference type="Proteomes" id="UP000678393"/>
    </source>
</evidence>
<evidence type="ECO:0000256" key="4">
    <source>
        <dbReference type="ARBA" id="ARBA00023136"/>
    </source>
</evidence>
<feature type="transmembrane region" description="Helical" evidence="5">
    <location>
        <begin position="422"/>
        <end position="445"/>
    </location>
</feature>
<dbReference type="SUPFAM" id="SSF81324">
    <property type="entry name" value="Voltage-gated potassium channels"/>
    <property type="match status" value="1"/>
</dbReference>
<evidence type="ECO:0000256" key="5">
    <source>
        <dbReference type="SAM" id="Phobius"/>
    </source>
</evidence>
<protein>
    <recommendedName>
        <fullName evidence="6">Ion transport domain-containing protein</fullName>
    </recommendedName>
</protein>
<feature type="transmembrane region" description="Helical" evidence="5">
    <location>
        <begin position="258"/>
        <end position="280"/>
    </location>
</feature>
<gene>
    <name evidence="7" type="ORF">CUNI_LOCUS5042</name>
</gene>
<reference evidence="7" key="1">
    <citation type="submission" date="2021-04" db="EMBL/GenBank/DDBJ databases">
        <authorList>
            <consortium name="Molecular Ecology Group"/>
        </authorList>
    </citation>
    <scope>NUCLEOTIDE SEQUENCE</scope>
</reference>
<keyword evidence="3 5" id="KW-1133">Transmembrane helix</keyword>
<dbReference type="PANTHER" id="PTHR46768">
    <property type="entry name" value="TWO PORE CALCIUM CHANNEL PROTEIN 2"/>
    <property type="match status" value="1"/>
</dbReference>
<dbReference type="PANTHER" id="PTHR46768:SF1">
    <property type="entry name" value="TWO PORE CHANNEL PROTEIN 2"/>
    <property type="match status" value="1"/>
</dbReference>
<dbReference type="GO" id="GO:0097682">
    <property type="term" value="F:intracellularly phosphatidylinositol-3,5-bisphosphate-gated monatomic cation channel activity"/>
    <property type="evidence" value="ECO:0007669"/>
    <property type="project" value="TreeGrafter"/>
</dbReference>
<dbReference type="GO" id="GO:0015280">
    <property type="term" value="F:ligand-gated sodium channel activity"/>
    <property type="evidence" value="ECO:0007669"/>
    <property type="project" value="TreeGrafter"/>
</dbReference>
<dbReference type="InterPro" id="IPR027359">
    <property type="entry name" value="Volt_channel_dom_sf"/>
</dbReference>
<dbReference type="OrthoDB" id="416585at2759"/>
<dbReference type="AlphaFoldDB" id="A0A8S3YQU4"/>
<comment type="subcellular location">
    <subcellularLocation>
        <location evidence="1">Membrane</location>
        <topology evidence="1">Multi-pass membrane protein</topology>
    </subcellularLocation>
</comment>
<comment type="caution">
    <text evidence="7">The sequence shown here is derived from an EMBL/GenBank/DDBJ whole genome shotgun (WGS) entry which is preliminary data.</text>
</comment>
<evidence type="ECO:0000313" key="7">
    <source>
        <dbReference type="EMBL" id="CAG5119484.1"/>
    </source>
</evidence>
<dbReference type="EMBL" id="CAJHNH020000723">
    <property type="protein sequence ID" value="CAG5119484.1"/>
    <property type="molecule type" value="Genomic_DNA"/>
</dbReference>
<dbReference type="GO" id="GO:0019722">
    <property type="term" value="P:calcium-mediated signaling"/>
    <property type="evidence" value="ECO:0007669"/>
    <property type="project" value="TreeGrafter"/>
</dbReference>
<dbReference type="InterPro" id="IPR005821">
    <property type="entry name" value="Ion_trans_dom"/>
</dbReference>
<name>A0A8S3YQU4_9EUPU</name>
<dbReference type="Gene3D" id="1.20.120.350">
    <property type="entry name" value="Voltage-gated potassium channels. Chain C"/>
    <property type="match status" value="1"/>
</dbReference>
<feature type="transmembrane region" description="Helical" evidence="5">
    <location>
        <begin position="40"/>
        <end position="65"/>
    </location>
</feature>
<feature type="domain" description="Ion transport" evidence="6">
    <location>
        <begin position="3"/>
        <end position="68"/>
    </location>
</feature>